<reference evidence="2" key="2">
    <citation type="journal article" date="2019" name="Curr. Biol.">
        <title>Chromatin organization in early land plants reveals an ancestral association between H3K27me3, transposons, and constitutive heterochromatin.</title>
        <authorList>
            <person name="Montgomery S.A."/>
            <person name="Tanizawa Y."/>
            <person name="Galik B."/>
            <person name="Wang N."/>
            <person name="Ito T."/>
            <person name="Mochizuki T."/>
            <person name="Akimcheva S."/>
            <person name="Bowman J."/>
            <person name="Cognat V."/>
            <person name="Drouard L."/>
            <person name="Ekker H."/>
            <person name="Houng S."/>
            <person name="Kohchi T."/>
            <person name="Lin S."/>
            <person name="Liu L.D."/>
            <person name="Nakamura Y."/>
            <person name="Valeeva L.R."/>
            <person name="Shakirov E.V."/>
            <person name="Shippen D.E."/>
            <person name="Wei W."/>
            <person name="Yagura M."/>
            <person name="Yamaoka S."/>
            <person name="Yamato K.T."/>
            <person name="Liu C."/>
            <person name="Berger F."/>
        </authorList>
    </citation>
    <scope>NUCLEOTIDE SEQUENCE [LARGE SCALE GENOMIC DNA]</scope>
    <source>
        <strain evidence="2">Tak-1</strain>
    </source>
</reference>
<dbReference type="Proteomes" id="UP001162541">
    <property type="component" value="Chromosome 4"/>
</dbReference>
<reference evidence="3 4" key="1">
    <citation type="submission" date="2016-03" db="EMBL/GenBank/DDBJ databases">
        <title>Mechanisms controlling the formation of the plant cell surface in tip-growing cells are functionally conserved among land plants.</title>
        <authorList>
            <person name="Honkanen S."/>
            <person name="Jones V.A."/>
            <person name="Morieri G."/>
            <person name="Champion C."/>
            <person name="Hetherington A.J."/>
            <person name="Kelly S."/>
            <person name="Saint-Marcoux D."/>
            <person name="Proust H."/>
            <person name="Prescott H."/>
            <person name="Dolan L."/>
        </authorList>
    </citation>
    <scope>NUCLEOTIDE SEQUENCE [LARGE SCALE GENOMIC DNA]</scope>
    <source>
        <strain evidence="4">cv. Tak-1 and cv. Tak-2</strain>
        <tissue evidence="3">Whole gametophyte</tissue>
    </source>
</reference>
<name>A0A176W3A5_MARPO</name>
<evidence type="ECO:0000313" key="2">
    <source>
        <dbReference type="EMBL" id="BBN09651.1"/>
    </source>
</evidence>
<organism evidence="3 4">
    <name type="scientific">Marchantia polymorpha subsp. ruderalis</name>
    <dbReference type="NCBI Taxonomy" id="1480154"/>
    <lineage>
        <taxon>Eukaryota</taxon>
        <taxon>Viridiplantae</taxon>
        <taxon>Streptophyta</taxon>
        <taxon>Embryophyta</taxon>
        <taxon>Marchantiophyta</taxon>
        <taxon>Marchantiopsida</taxon>
        <taxon>Marchantiidae</taxon>
        <taxon>Marchantiales</taxon>
        <taxon>Marchantiaceae</taxon>
        <taxon>Marchantia</taxon>
    </lineage>
</organism>
<dbReference type="EMBL" id="AP019869">
    <property type="protein sequence ID" value="BBN09651.1"/>
    <property type="molecule type" value="Genomic_DNA"/>
</dbReference>
<feature type="region of interest" description="Disordered" evidence="1">
    <location>
        <begin position="1"/>
        <end position="42"/>
    </location>
</feature>
<accession>A0A176W3A5</accession>
<dbReference type="Proteomes" id="UP000077202">
    <property type="component" value="Unassembled WGS sequence"/>
</dbReference>
<evidence type="ECO:0000256" key="1">
    <source>
        <dbReference type="SAM" id="MobiDB-lite"/>
    </source>
</evidence>
<evidence type="ECO:0000313" key="5">
    <source>
        <dbReference type="Proteomes" id="UP001162541"/>
    </source>
</evidence>
<evidence type="ECO:0000313" key="3">
    <source>
        <dbReference type="EMBL" id="OAE27528.1"/>
    </source>
</evidence>
<dbReference type="EMBL" id="LVLJ01001867">
    <property type="protein sequence ID" value="OAE27528.1"/>
    <property type="molecule type" value="Genomic_DNA"/>
</dbReference>
<protein>
    <submittedName>
        <fullName evidence="3">Uncharacterized protein</fullName>
    </submittedName>
</protein>
<keyword evidence="4" id="KW-1185">Reference proteome</keyword>
<gene>
    <name evidence="3" type="ORF">AXG93_3857s1260</name>
    <name evidence="2" type="ORF">Mp_4g21520</name>
</gene>
<evidence type="ECO:0000313" key="4">
    <source>
        <dbReference type="Proteomes" id="UP000077202"/>
    </source>
</evidence>
<feature type="compositionally biased region" description="Basic and acidic residues" evidence="1">
    <location>
        <begin position="1"/>
        <end position="21"/>
    </location>
</feature>
<sequence length="171" mass="18664">MPRFRGGGEVDESKPMDDKSDSQPAFSESVDDEVSTMSHETSLHSLENLRSALAINIKSAKKVVVEEIPAPCSSPSSSFSADAWTQVQQISHNSILNKRKLADKLSILALAREKSTYGDDSSEEEDAEGAASLDSFCLLQTNKRGKSTMSDTTRTSIRAKFKNPLAVKKPR</sequence>
<dbReference type="AlphaFoldDB" id="A0A176W3A5"/>
<proteinExistence type="predicted"/>
<reference evidence="5" key="3">
    <citation type="journal article" date="2020" name="Curr. Biol.">
        <title>Chromatin organization in early land plants reveals an ancestral association between H3K27me3, transposons, and constitutive heterochromatin.</title>
        <authorList>
            <person name="Montgomery S.A."/>
            <person name="Tanizawa Y."/>
            <person name="Galik B."/>
            <person name="Wang N."/>
            <person name="Ito T."/>
            <person name="Mochizuki T."/>
            <person name="Akimcheva S."/>
            <person name="Bowman J.L."/>
            <person name="Cognat V."/>
            <person name="Marechal-Drouard L."/>
            <person name="Ekker H."/>
            <person name="Hong S.F."/>
            <person name="Kohchi T."/>
            <person name="Lin S.S."/>
            <person name="Liu L.D."/>
            <person name="Nakamura Y."/>
            <person name="Valeeva L.R."/>
            <person name="Shakirov E.V."/>
            <person name="Shippen D.E."/>
            <person name="Wei W.L."/>
            <person name="Yagura M."/>
            <person name="Yamaoka S."/>
            <person name="Yamato K.T."/>
            <person name="Liu C."/>
            <person name="Berger F."/>
        </authorList>
    </citation>
    <scope>NUCLEOTIDE SEQUENCE [LARGE SCALE GENOMIC DNA]</scope>
    <source>
        <strain evidence="5">Tak-1</strain>
    </source>
</reference>